<dbReference type="OrthoDB" id="3876001at2759"/>
<comment type="caution">
    <text evidence="2">The sequence shown here is derived from an EMBL/GenBank/DDBJ whole genome shotgun (WGS) entry which is preliminary data.</text>
</comment>
<dbReference type="AlphaFoldDB" id="A0A9P8J632"/>
<protein>
    <submittedName>
        <fullName evidence="2">Uncharacterized protein</fullName>
    </submittedName>
</protein>
<sequence length="234" mass="27452">MATHRPPPEIFQIDQYFWCSTGNEHVDKWIADNCQAYPAIYPIYINDANMVIQRKRDGRPMARDEHMLAFLEGYPMTFGEVVNELEWYKTMVLDQESRHQMTGLIDVKQHGFDANVVAQARDTVYRQVFDVDTRHQHWVWRGERGLLNPNEVEPISKQQKNHERSKRRWAERDAQAAKMRAAGITDDTIDPELFAENPYGKNSRIYAERLLLDLEIGKKEDKDQPKAESNTEME</sequence>
<proteinExistence type="predicted"/>
<reference evidence="2" key="2">
    <citation type="submission" date="2021-08" db="EMBL/GenBank/DDBJ databases">
        <authorList>
            <person name="Gostincar C."/>
            <person name="Sun X."/>
            <person name="Song Z."/>
            <person name="Gunde-Cimerman N."/>
        </authorList>
    </citation>
    <scope>NUCLEOTIDE SEQUENCE</scope>
    <source>
        <strain evidence="2">EXF-9911</strain>
    </source>
</reference>
<dbReference type="Proteomes" id="UP000779574">
    <property type="component" value="Unassembled WGS sequence"/>
</dbReference>
<dbReference type="EMBL" id="JAHFXF010000432">
    <property type="protein sequence ID" value="KAG9687865.1"/>
    <property type="molecule type" value="Genomic_DNA"/>
</dbReference>
<accession>A0A9P8J632</accession>
<feature type="non-terminal residue" evidence="2">
    <location>
        <position position="1"/>
    </location>
</feature>
<name>A0A9P8J632_AURME</name>
<evidence type="ECO:0000256" key="1">
    <source>
        <dbReference type="SAM" id="MobiDB-lite"/>
    </source>
</evidence>
<reference evidence="2" key="1">
    <citation type="journal article" date="2021" name="J Fungi (Basel)">
        <title>Virulence traits and population genomics of the black yeast Aureobasidium melanogenum.</title>
        <authorList>
            <person name="Cernosa A."/>
            <person name="Sun X."/>
            <person name="Gostincar C."/>
            <person name="Fang C."/>
            <person name="Gunde-Cimerman N."/>
            <person name="Song Z."/>
        </authorList>
    </citation>
    <scope>NUCLEOTIDE SEQUENCE</scope>
    <source>
        <strain evidence="2">EXF-9911</strain>
    </source>
</reference>
<evidence type="ECO:0000313" key="2">
    <source>
        <dbReference type="EMBL" id="KAG9687865.1"/>
    </source>
</evidence>
<organism evidence="2 3">
    <name type="scientific">Aureobasidium melanogenum</name>
    <name type="common">Aureobasidium pullulans var. melanogenum</name>
    <dbReference type="NCBI Taxonomy" id="46634"/>
    <lineage>
        <taxon>Eukaryota</taxon>
        <taxon>Fungi</taxon>
        <taxon>Dikarya</taxon>
        <taxon>Ascomycota</taxon>
        <taxon>Pezizomycotina</taxon>
        <taxon>Dothideomycetes</taxon>
        <taxon>Dothideomycetidae</taxon>
        <taxon>Dothideales</taxon>
        <taxon>Saccotheciaceae</taxon>
        <taxon>Aureobasidium</taxon>
    </lineage>
</organism>
<evidence type="ECO:0000313" key="3">
    <source>
        <dbReference type="Proteomes" id="UP000779574"/>
    </source>
</evidence>
<gene>
    <name evidence="2" type="ORF">KCU76_g10021</name>
</gene>
<feature type="region of interest" description="Disordered" evidence="1">
    <location>
        <begin position="153"/>
        <end position="175"/>
    </location>
</feature>